<feature type="non-terminal residue" evidence="1">
    <location>
        <position position="66"/>
    </location>
</feature>
<proteinExistence type="predicted"/>
<dbReference type="EMBL" id="HACG01035454">
    <property type="protein sequence ID" value="CEK82319.1"/>
    <property type="molecule type" value="Transcribed_RNA"/>
</dbReference>
<organism evidence="1">
    <name type="scientific">Arion vulgaris</name>
    <dbReference type="NCBI Taxonomy" id="1028688"/>
    <lineage>
        <taxon>Eukaryota</taxon>
        <taxon>Metazoa</taxon>
        <taxon>Spiralia</taxon>
        <taxon>Lophotrochozoa</taxon>
        <taxon>Mollusca</taxon>
        <taxon>Gastropoda</taxon>
        <taxon>Heterobranchia</taxon>
        <taxon>Euthyneura</taxon>
        <taxon>Panpulmonata</taxon>
        <taxon>Eupulmonata</taxon>
        <taxon>Stylommatophora</taxon>
        <taxon>Helicina</taxon>
        <taxon>Arionoidea</taxon>
        <taxon>Arionidae</taxon>
        <taxon>Arion</taxon>
    </lineage>
</organism>
<evidence type="ECO:0000313" key="1">
    <source>
        <dbReference type="EMBL" id="CEK82319.1"/>
    </source>
</evidence>
<dbReference type="AlphaFoldDB" id="A0A0B7AMQ9"/>
<gene>
    <name evidence="1" type="primary">ORF130839</name>
</gene>
<name>A0A0B7AMQ9_9EUPU</name>
<protein>
    <submittedName>
        <fullName evidence="1">Uncharacterized protein</fullName>
    </submittedName>
</protein>
<sequence length="66" mass="7010">MGDRGEPCGNPRHISVGSEVHVPKRSALVLSIKEAAIQITSQGLTNHNSIWVLNVDSCPCGARACK</sequence>
<reference evidence="1" key="1">
    <citation type="submission" date="2014-12" db="EMBL/GenBank/DDBJ databases">
        <title>Insight into the proteome of Arion vulgaris.</title>
        <authorList>
            <person name="Aradska J."/>
            <person name="Bulat T."/>
            <person name="Smidak R."/>
            <person name="Sarate P."/>
            <person name="Gangsoo J."/>
            <person name="Sialana F."/>
            <person name="Bilban M."/>
            <person name="Lubec G."/>
        </authorList>
    </citation>
    <scope>NUCLEOTIDE SEQUENCE</scope>
    <source>
        <tissue evidence="1">Skin</tissue>
    </source>
</reference>
<accession>A0A0B7AMQ9</accession>